<evidence type="ECO:0000313" key="7">
    <source>
        <dbReference type="EMBL" id="GKT37288.1"/>
    </source>
</evidence>
<evidence type="ECO:0000256" key="3">
    <source>
        <dbReference type="ARBA" id="ARBA00022801"/>
    </source>
</evidence>
<evidence type="ECO:0000256" key="5">
    <source>
        <dbReference type="PROSITE-ProRule" id="PRU10072"/>
    </source>
</evidence>
<evidence type="ECO:0000256" key="1">
    <source>
        <dbReference type="ARBA" id="ARBA00008184"/>
    </source>
</evidence>
<protein>
    <submittedName>
        <fullName evidence="7">Uracil-DNA glycosylase family 1 like protein</fullName>
    </submittedName>
</protein>
<dbReference type="PROSITE" id="PS00130">
    <property type="entry name" value="U_DNA_GLYCOSYLASE"/>
    <property type="match status" value="1"/>
</dbReference>
<dbReference type="InterPro" id="IPR005122">
    <property type="entry name" value="Uracil-DNA_glycosylase-like"/>
</dbReference>
<dbReference type="EMBL" id="BQXS01011438">
    <property type="protein sequence ID" value="GKT37288.1"/>
    <property type="molecule type" value="Genomic_DNA"/>
</dbReference>
<name>A0ABQ5L002_9EUKA</name>
<feature type="active site" description="Proton acceptor" evidence="5">
    <location>
        <position position="72"/>
    </location>
</feature>
<organism evidence="7 8">
    <name type="scientific">Aduncisulcus paluster</name>
    <dbReference type="NCBI Taxonomy" id="2918883"/>
    <lineage>
        <taxon>Eukaryota</taxon>
        <taxon>Metamonada</taxon>
        <taxon>Carpediemonas-like organisms</taxon>
        <taxon>Aduncisulcus</taxon>
    </lineage>
</organism>
<dbReference type="InterPro" id="IPR002043">
    <property type="entry name" value="UDG_fam1"/>
</dbReference>
<accession>A0ABQ5L002</accession>
<comment type="similarity">
    <text evidence="1">Belongs to the uracil-DNA glycosylase (UDG) superfamily. UNG family.</text>
</comment>
<dbReference type="InterPro" id="IPR036895">
    <property type="entry name" value="Uracil-DNA_glycosylase-like_sf"/>
</dbReference>
<dbReference type="Proteomes" id="UP001057375">
    <property type="component" value="Unassembled WGS sequence"/>
</dbReference>
<keyword evidence="2" id="KW-0227">DNA damage</keyword>
<evidence type="ECO:0000259" key="6">
    <source>
        <dbReference type="Pfam" id="PF03167"/>
    </source>
</evidence>
<dbReference type="PANTHER" id="PTHR11264">
    <property type="entry name" value="URACIL-DNA GLYCOSYLASE"/>
    <property type="match status" value="1"/>
</dbReference>
<evidence type="ECO:0000256" key="4">
    <source>
        <dbReference type="ARBA" id="ARBA00023204"/>
    </source>
</evidence>
<keyword evidence="4" id="KW-0234">DNA repair</keyword>
<dbReference type="PANTHER" id="PTHR11264:SF8">
    <property type="entry name" value="URACIL-DNA GLYCOSYLASE-LIKE DOMAIN-CONTAINING PROTEIN"/>
    <property type="match status" value="1"/>
</dbReference>
<feature type="domain" description="Uracil-DNA glycosylase-like" evidence="6">
    <location>
        <begin position="59"/>
        <end position="238"/>
    </location>
</feature>
<evidence type="ECO:0000313" key="8">
    <source>
        <dbReference type="Proteomes" id="UP001057375"/>
    </source>
</evidence>
<proteinExistence type="inferred from homology"/>
<dbReference type="SUPFAM" id="SSF52141">
    <property type="entry name" value="Uracil-DNA glycosylase-like"/>
    <property type="match status" value="1"/>
</dbReference>
<evidence type="ECO:0000256" key="2">
    <source>
        <dbReference type="ARBA" id="ARBA00022763"/>
    </source>
</evidence>
<keyword evidence="3" id="KW-0378">Hydrolase</keyword>
<comment type="caution">
    <text evidence="7">The sequence shown here is derived from an EMBL/GenBank/DDBJ whole genome shotgun (WGS) entry which is preliminary data.</text>
</comment>
<dbReference type="Gene3D" id="3.40.470.10">
    <property type="entry name" value="Uracil-DNA glycosylase-like domain"/>
    <property type="match status" value="1"/>
</dbReference>
<gene>
    <name evidence="7" type="ORF">ADUPG1_010107</name>
</gene>
<dbReference type="Pfam" id="PF03167">
    <property type="entry name" value="UDG"/>
    <property type="match status" value="1"/>
</dbReference>
<sequence length="296" mass="33228">MTLKESEYELPDSWRKYLDEFLLQSKSSKSLIDFIGSSAPKSYFPRSDLVFNAFKFLPAGPEHVKVLIFGQDPYPRRDSAMGVAFYDGLVKRWSSPMSPSLRNIIKAVLRSRDLAEPSSKVAALRDTIYTHTSLPEPPEWFQKTSDQGVLWLNTALTFGGKDPEELKKHTTAWKPFIIHTIQTICKARKKIGKGFVCVLWGGIAKKTLMKTVEVEAKKIGCPVKFSISNHPAVDSFHKEESCFTEITRLLHDLGESPVDFMCGGYKPLTPAKAVEKTGKRRTSGSILDLLSSPKKK</sequence>
<reference evidence="7" key="1">
    <citation type="submission" date="2022-03" db="EMBL/GenBank/DDBJ databases">
        <title>Draft genome sequence of Aduncisulcus paluster, a free-living microaerophilic Fornicata.</title>
        <authorList>
            <person name="Yuyama I."/>
            <person name="Kume K."/>
            <person name="Tamura T."/>
            <person name="Inagaki Y."/>
            <person name="Hashimoto T."/>
        </authorList>
    </citation>
    <scope>NUCLEOTIDE SEQUENCE</scope>
    <source>
        <strain evidence="7">NY0171</strain>
    </source>
</reference>
<dbReference type="InterPro" id="IPR018085">
    <property type="entry name" value="Ura-DNA_Glyclase_AS"/>
</dbReference>
<keyword evidence="8" id="KW-1185">Reference proteome</keyword>